<dbReference type="GO" id="GO:0019264">
    <property type="term" value="P:glycine biosynthetic process from serine"/>
    <property type="evidence" value="ECO:0007669"/>
    <property type="project" value="TreeGrafter"/>
</dbReference>
<sequence length="469" mass="48489">MSAPFRSGPVTAPIPDPGPAALAERAVRALAAADSRLYQLLADDLRAQAGTLSLVASAGAGPVSALAGAGALGTVAAHGYPGRRLRAGCAEADEVERLAVHRAMAAFSARHANVQPHSGTAARSSVCFGLLEPGDTILVPDPAGGGQHALGSPVSVSGRYFTAVSYGFDTVGRVDDDRLLRLARRFRPKIVVCAAGDHPRTPDFARFRAVADEVGAYLLADISEVAGLVAAGLHPNPVDDAHITTASTAQLGARGGVILLGKDADTPVPGAHHTLRRLVQRSVFPLTQGAADAAAVAAKARVFAHVTTEGFGRQARRAVAGARRMAAVLLDHGHDVLTYGTDNHLVVTNVMSRGTTGVVAEAALESCGLLTARARVPFDVKPPQVGSGLRVGSNVLAARGMSADDMAGCAELLDTVLGAVTPRSDTEYSLPDAVRLRVRDAVTRLCHRFPLPDYPVREDPSDGRAATAC</sequence>
<dbReference type="EMBL" id="FOWW01000001">
    <property type="protein sequence ID" value="SFP09822.1"/>
    <property type="molecule type" value="Genomic_DNA"/>
</dbReference>
<dbReference type="InterPro" id="IPR039429">
    <property type="entry name" value="SHMT-like_dom"/>
</dbReference>
<gene>
    <name evidence="6" type="ORF">SAMN05421810_101946</name>
</gene>
<dbReference type="GO" id="GO:0008168">
    <property type="term" value="F:methyltransferase activity"/>
    <property type="evidence" value="ECO:0007669"/>
    <property type="project" value="UniProtKB-KW"/>
</dbReference>
<dbReference type="GO" id="GO:0030170">
    <property type="term" value="F:pyridoxal phosphate binding"/>
    <property type="evidence" value="ECO:0007669"/>
    <property type="project" value="TreeGrafter"/>
</dbReference>
<dbReference type="RefSeq" id="WP_208325949.1">
    <property type="nucleotide sequence ID" value="NZ_FOWW01000001.1"/>
</dbReference>
<evidence type="ECO:0000256" key="1">
    <source>
        <dbReference type="ARBA" id="ARBA00001933"/>
    </source>
</evidence>
<keyword evidence="3" id="KW-0663">Pyridoxal phosphate</keyword>
<comment type="similarity">
    <text evidence="2">Belongs to the SHMT family.</text>
</comment>
<dbReference type="Gene3D" id="3.40.640.10">
    <property type="entry name" value="Type I PLP-dependent aspartate aminotransferase-like (Major domain)"/>
    <property type="match status" value="1"/>
</dbReference>
<dbReference type="InterPro" id="IPR015424">
    <property type="entry name" value="PyrdxlP-dep_Trfase"/>
</dbReference>
<dbReference type="STRING" id="587909.SAMN05421810_101946"/>
<dbReference type="Proteomes" id="UP000198727">
    <property type="component" value="Unassembled WGS sequence"/>
</dbReference>
<dbReference type="InterPro" id="IPR015421">
    <property type="entry name" value="PyrdxlP-dep_Trfase_major"/>
</dbReference>
<accession>A0A1I5MJR2</accession>
<dbReference type="GO" id="GO:0004372">
    <property type="term" value="F:glycine hydroxymethyltransferase activity"/>
    <property type="evidence" value="ECO:0007669"/>
    <property type="project" value="TreeGrafter"/>
</dbReference>
<dbReference type="InterPro" id="IPR015422">
    <property type="entry name" value="PyrdxlP-dep_Trfase_small"/>
</dbReference>
<keyword evidence="6" id="KW-0489">Methyltransferase</keyword>
<reference evidence="7" key="1">
    <citation type="submission" date="2016-10" db="EMBL/GenBank/DDBJ databases">
        <authorList>
            <person name="Varghese N."/>
            <person name="Submissions S."/>
        </authorList>
    </citation>
    <scope>NUCLEOTIDE SEQUENCE [LARGE SCALE GENOMIC DNA]</scope>
    <source>
        <strain evidence="7">CGMCC 4.5579</strain>
    </source>
</reference>
<protein>
    <submittedName>
        <fullName evidence="6">Glycine hydroxymethyltransferase</fullName>
    </submittedName>
</protein>
<evidence type="ECO:0000256" key="2">
    <source>
        <dbReference type="ARBA" id="ARBA00006376"/>
    </source>
</evidence>
<evidence type="ECO:0000313" key="6">
    <source>
        <dbReference type="EMBL" id="SFP09822.1"/>
    </source>
</evidence>
<dbReference type="SUPFAM" id="SSF53383">
    <property type="entry name" value="PLP-dependent transferases"/>
    <property type="match status" value="1"/>
</dbReference>
<name>A0A1I5MJR2_9PSEU</name>
<keyword evidence="7" id="KW-1185">Reference proteome</keyword>
<dbReference type="GO" id="GO:0046653">
    <property type="term" value="P:tetrahydrofolate metabolic process"/>
    <property type="evidence" value="ECO:0007669"/>
    <property type="project" value="TreeGrafter"/>
</dbReference>
<dbReference type="GO" id="GO:0032259">
    <property type="term" value="P:methylation"/>
    <property type="evidence" value="ECO:0007669"/>
    <property type="project" value="UniProtKB-KW"/>
</dbReference>
<dbReference type="GO" id="GO:0005829">
    <property type="term" value="C:cytosol"/>
    <property type="evidence" value="ECO:0007669"/>
    <property type="project" value="TreeGrafter"/>
</dbReference>
<dbReference type="Pfam" id="PF00464">
    <property type="entry name" value="SHMT"/>
    <property type="match status" value="1"/>
</dbReference>
<dbReference type="GO" id="GO:0017000">
    <property type="term" value="P:antibiotic biosynthetic process"/>
    <property type="evidence" value="ECO:0007669"/>
    <property type="project" value="UniProtKB-KW"/>
</dbReference>
<organism evidence="6 7">
    <name type="scientific">Amycolatopsis arida</name>
    <dbReference type="NCBI Taxonomy" id="587909"/>
    <lineage>
        <taxon>Bacteria</taxon>
        <taxon>Bacillati</taxon>
        <taxon>Actinomycetota</taxon>
        <taxon>Actinomycetes</taxon>
        <taxon>Pseudonocardiales</taxon>
        <taxon>Pseudonocardiaceae</taxon>
        <taxon>Amycolatopsis</taxon>
    </lineage>
</organism>
<proteinExistence type="inferred from homology"/>
<dbReference type="PANTHER" id="PTHR11680">
    <property type="entry name" value="SERINE HYDROXYMETHYLTRANSFERASE"/>
    <property type="match status" value="1"/>
</dbReference>
<keyword evidence="4" id="KW-0045">Antibiotic biosynthesis</keyword>
<dbReference type="Gene3D" id="3.90.1150.10">
    <property type="entry name" value="Aspartate Aminotransferase, domain 1"/>
    <property type="match status" value="1"/>
</dbReference>
<feature type="domain" description="Serine hydroxymethyltransferase-like" evidence="5">
    <location>
        <begin position="31"/>
        <end position="411"/>
    </location>
</feature>
<dbReference type="InterPro" id="IPR049943">
    <property type="entry name" value="Ser_HO-MeTrfase-like"/>
</dbReference>
<dbReference type="PANTHER" id="PTHR11680:SF35">
    <property type="entry name" value="SERINE HYDROXYMETHYLTRANSFERASE 1"/>
    <property type="match status" value="1"/>
</dbReference>
<evidence type="ECO:0000256" key="4">
    <source>
        <dbReference type="ARBA" id="ARBA00023194"/>
    </source>
</evidence>
<comment type="cofactor">
    <cofactor evidence="1">
        <name>pyridoxal 5'-phosphate</name>
        <dbReference type="ChEBI" id="CHEBI:597326"/>
    </cofactor>
</comment>
<evidence type="ECO:0000259" key="5">
    <source>
        <dbReference type="Pfam" id="PF00464"/>
    </source>
</evidence>
<evidence type="ECO:0000313" key="7">
    <source>
        <dbReference type="Proteomes" id="UP000198727"/>
    </source>
</evidence>
<keyword evidence="6" id="KW-0808">Transferase</keyword>
<dbReference type="AlphaFoldDB" id="A0A1I5MJR2"/>
<evidence type="ECO:0000256" key="3">
    <source>
        <dbReference type="ARBA" id="ARBA00022898"/>
    </source>
</evidence>